<evidence type="ECO:0000313" key="2">
    <source>
        <dbReference type="Proteomes" id="UP000252586"/>
    </source>
</evidence>
<dbReference type="AlphaFoldDB" id="A0A366E3S0"/>
<proteinExistence type="predicted"/>
<evidence type="ECO:0000313" key="1">
    <source>
        <dbReference type="EMBL" id="RBO97020.1"/>
    </source>
</evidence>
<comment type="caution">
    <text evidence="1">The sequence shown here is derived from an EMBL/GenBank/DDBJ whole genome shotgun (WGS) entry which is preliminary data.</text>
</comment>
<gene>
    <name evidence="1" type="ORF">DFR74_1011039</name>
</gene>
<organism evidence="1 2">
    <name type="scientific">Nocardia puris</name>
    <dbReference type="NCBI Taxonomy" id="208602"/>
    <lineage>
        <taxon>Bacteria</taxon>
        <taxon>Bacillati</taxon>
        <taxon>Actinomycetota</taxon>
        <taxon>Actinomycetes</taxon>
        <taxon>Mycobacteriales</taxon>
        <taxon>Nocardiaceae</taxon>
        <taxon>Nocardia</taxon>
    </lineage>
</organism>
<dbReference type="STRING" id="1210090.GCA_001613185_03638"/>
<accession>A0A366E3S0</accession>
<protein>
    <submittedName>
        <fullName evidence="1">Uncharacterized protein</fullName>
    </submittedName>
</protein>
<reference evidence="1 2" key="1">
    <citation type="submission" date="2018-06" db="EMBL/GenBank/DDBJ databases">
        <title>Genomic Encyclopedia of Type Strains, Phase IV (KMG-IV): sequencing the most valuable type-strain genomes for metagenomic binning, comparative biology and taxonomic classification.</title>
        <authorList>
            <person name="Goeker M."/>
        </authorList>
    </citation>
    <scope>NUCLEOTIDE SEQUENCE [LARGE SCALE GENOMIC DNA]</scope>
    <source>
        <strain evidence="1 2">DSM 44599</strain>
    </source>
</reference>
<dbReference type="Proteomes" id="UP000252586">
    <property type="component" value="Unassembled WGS sequence"/>
</dbReference>
<dbReference type="EMBL" id="QNRE01000001">
    <property type="protein sequence ID" value="RBO97020.1"/>
    <property type="molecule type" value="Genomic_DNA"/>
</dbReference>
<name>A0A366E3S0_9NOCA</name>
<keyword evidence="2" id="KW-1185">Reference proteome</keyword>
<sequence length="34" mass="3560">MNIIDLGSSALNLANTVTGILANVTYILQAWGVL</sequence>